<evidence type="ECO:0000256" key="5">
    <source>
        <dbReference type="ARBA" id="ARBA00023004"/>
    </source>
</evidence>
<dbReference type="PANTHER" id="PTHR46696">
    <property type="entry name" value="P450, PUTATIVE (EUROFUNG)-RELATED"/>
    <property type="match status" value="1"/>
</dbReference>
<proteinExistence type="inferred from homology"/>
<keyword evidence="3 7" id="KW-0479">Metal-binding</keyword>
<name>W5WCK1_9PSEU</name>
<accession>W5WCK1</accession>
<dbReference type="InterPro" id="IPR001128">
    <property type="entry name" value="Cyt_P450"/>
</dbReference>
<dbReference type="GO" id="GO:0016705">
    <property type="term" value="F:oxidoreductase activity, acting on paired donors, with incorporation or reduction of molecular oxygen"/>
    <property type="evidence" value="ECO:0007669"/>
    <property type="project" value="InterPro"/>
</dbReference>
<dbReference type="Pfam" id="PF00067">
    <property type="entry name" value="p450"/>
    <property type="match status" value="2"/>
</dbReference>
<evidence type="ECO:0000256" key="6">
    <source>
        <dbReference type="ARBA" id="ARBA00023033"/>
    </source>
</evidence>
<dbReference type="OrthoDB" id="3664945at2"/>
<dbReference type="GO" id="GO:0020037">
    <property type="term" value="F:heme binding"/>
    <property type="evidence" value="ECO:0007669"/>
    <property type="project" value="InterPro"/>
</dbReference>
<sequence>MTSFPVLRTCPYGPPEPYRELRERGPVQAEHPRVGKIWLITRHAEMRQVLIDPRFSADPRNPGHPNADEEFVPGGFIGMDPPEHSRFRKLLIPEFSVPRLKKMRPGIQQVVDGLIEDMLAAGDSADLVTAFALPVPSLVICQLLGVPYSDHEFFQSRTSKMVDFDTKPEESRALGEELGHYLGELVAQRGREPQDDLISRMLASGKVSPEEIIGSSVLLLIAGHETTANMISLGVLTLLDNPGWAQDPRAVDELLRYHSIADLVTDRVAVADVEIGGKLIRAGEAVVTLGLAANWDETVFERPEQFDPTRARNHLAFGYGVHQCIGQNLARAELEIAYRTLFERVPTLRLAAPVAELPFKYNSAIFGLHSMPVTW</sequence>
<organism evidence="8 9">
    <name type="scientific">Kutzneria albida DSM 43870</name>
    <dbReference type="NCBI Taxonomy" id="1449976"/>
    <lineage>
        <taxon>Bacteria</taxon>
        <taxon>Bacillati</taxon>
        <taxon>Actinomycetota</taxon>
        <taxon>Actinomycetes</taxon>
        <taxon>Pseudonocardiales</taxon>
        <taxon>Pseudonocardiaceae</taxon>
        <taxon>Kutzneria</taxon>
    </lineage>
</organism>
<keyword evidence="9" id="KW-1185">Reference proteome</keyword>
<dbReference type="STRING" id="1449976.KALB_5118"/>
<protein>
    <recommendedName>
        <fullName evidence="10">Cytochrome P450</fullName>
    </recommendedName>
</protein>
<keyword evidence="2 7" id="KW-0349">Heme</keyword>
<dbReference type="AlphaFoldDB" id="W5WCK1"/>
<evidence type="ECO:0000256" key="3">
    <source>
        <dbReference type="ARBA" id="ARBA00022723"/>
    </source>
</evidence>
<dbReference type="GO" id="GO:0005506">
    <property type="term" value="F:iron ion binding"/>
    <property type="evidence" value="ECO:0007669"/>
    <property type="project" value="InterPro"/>
</dbReference>
<dbReference type="InterPro" id="IPR002397">
    <property type="entry name" value="Cyt_P450_B"/>
</dbReference>
<evidence type="ECO:0000313" key="8">
    <source>
        <dbReference type="EMBL" id="AHH98480.1"/>
    </source>
</evidence>
<dbReference type="FunFam" id="1.10.630.10:FF:000018">
    <property type="entry name" value="Cytochrome P450 monooxygenase"/>
    <property type="match status" value="1"/>
</dbReference>
<dbReference type="InterPro" id="IPR036396">
    <property type="entry name" value="Cyt_P450_sf"/>
</dbReference>
<dbReference type="GO" id="GO:0004497">
    <property type="term" value="F:monooxygenase activity"/>
    <property type="evidence" value="ECO:0007669"/>
    <property type="project" value="UniProtKB-KW"/>
</dbReference>
<gene>
    <name evidence="8" type="ORF">KALB_5118</name>
</gene>
<dbReference type="eggNOG" id="COG2124">
    <property type="taxonomic scope" value="Bacteria"/>
</dbReference>
<dbReference type="RefSeq" id="WP_052360484.1">
    <property type="nucleotide sequence ID" value="NZ_CP007155.1"/>
</dbReference>
<dbReference type="HOGENOM" id="CLU_033716_1_1_11"/>
<evidence type="ECO:0000256" key="1">
    <source>
        <dbReference type="ARBA" id="ARBA00010617"/>
    </source>
</evidence>
<keyword evidence="4 7" id="KW-0560">Oxidoreductase</keyword>
<dbReference type="Gene3D" id="1.10.630.10">
    <property type="entry name" value="Cytochrome P450"/>
    <property type="match status" value="1"/>
</dbReference>
<dbReference type="Proteomes" id="UP000019225">
    <property type="component" value="Chromosome"/>
</dbReference>
<evidence type="ECO:0000256" key="7">
    <source>
        <dbReference type="RuleBase" id="RU000461"/>
    </source>
</evidence>
<dbReference type="PROSITE" id="PS00086">
    <property type="entry name" value="CYTOCHROME_P450"/>
    <property type="match status" value="1"/>
</dbReference>
<dbReference type="KEGG" id="kal:KALB_5118"/>
<evidence type="ECO:0000256" key="4">
    <source>
        <dbReference type="ARBA" id="ARBA00023002"/>
    </source>
</evidence>
<dbReference type="EMBL" id="CP007155">
    <property type="protein sequence ID" value="AHH98480.1"/>
    <property type="molecule type" value="Genomic_DNA"/>
</dbReference>
<dbReference type="InterPro" id="IPR017972">
    <property type="entry name" value="Cyt_P450_CS"/>
</dbReference>
<dbReference type="PRINTS" id="PR00359">
    <property type="entry name" value="BP450"/>
</dbReference>
<dbReference type="PANTHER" id="PTHR46696:SF1">
    <property type="entry name" value="CYTOCHROME P450 YJIB-RELATED"/>
    <property type="match status" value="1"/>
</dbReference>
<dbReference type="PRINTS" id="PR00385">
    <property type="entry name" value="P450"/>
</dbReference>
<evidence type="ECO:0000313" key="9">
    <source>
        <dbReference type="Proteomes" id="UP000019225"/>
    </source>
</evidence>
<dbReference type="SUPFAM" id="SSF48264">
    <property type="entry name" value="Cytochrome P450"/>
    <property type="match status" value="1"/>
</dbReference>
<reference evidence="8 9" key="1">
    <citation type="journal article" date="2014" name="BMC Genomics">
        <title>Complete genome sequence of producer of the glycopeptide antibiotic Aculeximycin Kutzneria albida DSM 43870T, a representative of minor genus of Pseudonocardiaceae.</title>
        <authorList>
            <person name="Rebets Y."/>
            <person name="Tokovenko B."/>
            <person name="Lushchyk I."/>
            <person name="Ruckert C."/>
            <person name="Zaburannyi N."/>
            <person name="Bechthold A."/>
            <person name="Kalinowski J."/>
            <person name="Luzhetskyy A."/>
        </authorList>
    </citation>
    <scope>NUCLEOTIDE SEQUENCE [LARGE SCALE GENOMIC DNA]</scope>
    <source>
        <strain evidence="8">DSM 43870</strain>
    </source>
</reference>
<dbReference type="CDD" id="cd11030">
    <property type="entry name" value="CYP105-like"/>
    <property type="match status" value="1"/>
</dbReference>
<dbReference type="PATRIC" id="fig|1449976.3.peg.5139"/>
<evidence type="ECO:0000256" key="2">
    <source>
        <dbReference type="ARBA" id="ARBA00022617"/>
    </source>
</evidence>
<comment type="similarity">
    <text evidence="1 7">Belongs to the cytochrome P450 family.</text>
</comment>
<keyword evidence="5 7" id="KW-0408">Iron</keyword>
<keyword evidence="6 7" id="KW-0503">Monooxygenase</keyword>
<evidence type="ECO:0008006" key="10">
    <source>
        <dbReference type="Google" id="ProtNLM"/>
    </source>
</evidence>